<feature type="domain" description="HD-GYP" evidence="1">
    <location>
        <begin position="94"/>
        <end position="280"/>
    </location>
</feature>
<sequence>MHRDVERRFFVIDDLSHLASAQAYALGATHVLMADRSLSALPTFFIQPSSLIAEGSIEEAVLGSIQELKNATMAFASGGEVDVASLESCADPTISALTQNGISGWLDVVRGHHEATYQHALLVTGVLVDFGISLGLRPADLRTLHLAAMLHDIGKAKIPIGILDKPGRLADTERAIIELHPVIAFEALKRNSRVPPEVLDAVRHHHEYLDGTGYPDRLSGAQISDIARMTTIADIFGALIEERQYKAAMPREQAYGVLRQMTTRLEGALVGAFEAVALER</sequence>
<protein>
    <submittedName>
        <fullName evidence="2">Putative nucleotidyltransferase with HDIG domain</fullName>
    </submittedName>
</protein>
<dbReference type="GO" id="GO:0008081">
    <property type="term" value="F:phosphoric diester hydrolase activity"/>
    <property type="evidence" value="ECO:0007669"/>
    <property type="project" value="UniProtKB-ARBA"/>
</dbReference>
<accession>A0A318TQU4</accession>
<dbReference type="InterPro" id="IPR003607">
    <property type="entry name" value="HD/PDEase_dom"/>
</dbReference>
<dbReference type="PANTHER" id="PTHR43155:SF2">
    <property type="entry name" value="CYCLIC DI-GMP PHOSPHODIESTERASE PA4108"/>
    <property type="match status" value="1"/>
</dbReference>
<dbReference type="Proteomes" id="UP000248148">
    <property type="component" value="Unassembled WGS sequence"/>
</dbReference>
<dbReference type="PANTHER" id="PTHR43155">
    <property type="entry name" value="CYCLIC DI-GMP PHOSPHODIESTERASE PA4108-RELATED"/>
    <property type="match status" value="1"/>
</dbReference>
<keyword evidence="3" id="KW-1185">Reference proteome</keyword>
<dbReference type="GO" id="GO:0016740">
    <property type="term" value="F:transferase activity"/>
    <property type="evidence" value="ECO:0007669"/>
    <property type="project" value="UniProtKB-KW"/>
</dbReference>
<dbReference type="CDD" id="cd00077">
    <property type="entry name" value="HDc"/>
    <property type="match status" value="1"/>
</dbReference>
<dbReference type="SMART" id="SM00471">
    <property type="entry name" value="HDc"/>
    <property type="match status" value="1"/>
</dbReference>
<name>A0A318TQU4_9BRAD</name>
<dbReference type="InterPro" id="IPR006675">
    <property type="entry name" value="HDIG_dom"/>
</dbReference>
<dbReference type="Gene3D" id="1.10.3210.10">
    <property type="entry name" value="Hypothetical protein af1432"/>
    <property type="match status" value="1"/>
</dbReference>
<dbReference type="PROSITE" id="PS51832">
    <property type="entry name" value="HD_GYP"/>
    <property type="match status" value="1"/>
</dbReference>
<gene>
    <name evidence="2" type="ORF">BJ122_101147</name>
</gene>
<evidence type="ECO:0000313" key="3">
    <source>
        <dbReference type="Proteomes" id="UP000248148"/>
    </source>
</evidence>
<comment type="caution">
    <text evidence="2">The sequence shown here is derived from an EMBL/GenBank/DDBJ whole genome shotgun (WGS) entry which is preliminary data.</text>
</comment>
<dbReference type="SUPFAM" id="SSF109604">
    <property type="entry name" value="HD-domain/PDEase-like"/>
    <property type="match status" value="1"/>
</dbReference>
<dbReference type="Pfam" id="PF13487">
    <property type="entry name" value="HD_5"/>
    <property type="match status" value="1"/>
</dbReference>
<proteinExistence type="predicted"/>
<evidence type="ECO:0000259" key="1">
    <source>
        <dbReference type="PROSITE" id="PS51832"/>
    </source>
</evidence>
<dbReference type="EMBL" id="QJTI01000001">
    <property type="protein sequence ID" value="PYF05408.1"/>
    <property type="molecule type" value="Genomic_DNA"/>
</dbReference>
<keyword evidence="2" id="KW-0808">Transferase</keyword>
<reference evidence="2 3" key="1">
    <citation type="submission" date="2018-06" db="EMBL/GenBank/DDBJ databases">
        <title>Genomic Encyclopedia of Archaeal and Bacterial Type Strains, Phase II (KMG-II): from individual species to whole genera.</title>
        <authorList>
            <person name="Goeker M."/>
        </authorList>
    </citation>
    <scope>NUCLEOTIDE SEQUENCE [LARGE SCALE GENOMIC DNA]</scope>
    <source>
        <strain evidence="2 3">JCM 11668</strain>
    </source>
</reference>
<organism evidence="2 3">
    <name type="scientific">Rhodopseudomonas faecalis</name>
    <dbReference type="NCBI Taxonomy" id="99655"/>
    <lineage>
        <taxon>Bacteria</taxon>
        <taxon>Pseudomonadati</taxon>
        <taxon>Pseudomonadota</taxon>
        <taxon>Alphaproteobacteria</taxon>
        <taxon>Hyphomicrobiales</taxon>
        <taxon>Nitrobacteraceae</taxon>
        <taxon>Rhodopseudomonas</taxon>
    </lineage>
</organism>
<dbReference type="InterPro" id="IPR037522">
    <property type="entry name" value="HD_GYP_dom"/>
</dbReference>
<dbReference type="NCBIfam" id="TIGR00277">
    <property type="entry name" value="HDIG"/>
    <property type="match status" value="1"/>
</dbReference>
<dbReference type="AlphaFoldDB" id="A0A318TQU4"/>
<evidence type="ECO:0000313" key="2">
    <source>
        <dbReference type="EMBL" id="PYF05408.1"/>
    </source>
</evidence>